<comment type="similarity">
    <text evidence="8">Belongs to the ABC transporter superfamily. ABCB family. Heavy Metal importer (TC 3.A.1.210) subfamily.</text>
</comment>
<proteinExistence type="inferred from homology"/>
<dbReference type="Gene3D" id="1.20.1560.10">
    <property type="entry name" value="ABC transporter type 1, transmembrane domain"/>
    <property type="match status" value="1"/>
</dbReference>
<evidence type="ECO:0000313" key="13">
    <source>
        <dbReference type="EMBL" id="KAF2397863.1"/>
    </source>
</evidence>
<keyword evidence="4" id="KW-0547">Nucleotide-binding</keyword>
<evidence type="ECO:0000313" key="14">
    <source>
        <dbReference type="Proteomes" id="UP000799640"/>
    </source>
</evidence>
<dbReference type="Pfam" id="PF00005">
    <property type="entry name" value="ABC_tran"/>
    <property type="match status" value="1"/>
</dbReference>
<dbReference type="GO" id="GO:0005524">
    <property type="term" value="F:ATP binding"/>
    <property type="evidence" value="ECO:0007669"/>
    <property type="project" value="UniProtKB-KW"/>
</dbReference>
<dbReference type="GO" id="GO:0016020">
    <property type="term" value="C:membrane"/>
    <property type="evidence" value="ECO:0007669"/>
    <property type="project" value="UniProtKB-SubCell"/>
</dbReference>
<keyword evidence="5" id="KW-0067">ATP-binding</keyword>
<feature type="transmembrane region" description="Helical" evidence="10">
    <location>
        <begin position="77"/>
        <end position="95"/>
    </location>
</feature>
<keyword evidence="2" id="KW-0813">Transport</keyword>
<dbReference type="SUPFAM" id="SSF90123">
    <property type="entry name" value="ABC transporter transmembrane region"/>
    <property type="match status" value="1"/>
</dbReference>
<feature type="domain" description="ABC transmembrane type-1" evidence="12">
    <location>
        <begin position="256"/>
        <end position="527"/>
    </location>
</feature>
<dbReference type="Proteomes" id="UP000799640">
    <property type="component" value="Unassembled WGS sequence"/>
</dbReference>
<evidence type="ECO:0000256" key="5">
    <source>
        <dbReference type="ARBA" id="ARBA00022840"/>
    </source>
</evidence>
<feature type="transmembrane region" description="Helical" evidence="10">
    <location>
        <begin position="107"/>
        <end position="126"/>
    </location>
</feature>
<dbReference type="SMART" id="SM00382">
    <property type="entry name" value="AAA"/>
    <property type="match status" value="1"/>
</dbReference>
<dbReference type="Pfam" id="PF00664">
    <property type="entry name" value="ABC_membrane"/>
    <property type="match status" value="1"/>
</dbReference>
<feature type="transmembrane region" description="Helical" evidence="10">
    <location>
        <begin position="132"/>
        <end position="151"/>
    </location>
</feature>
<keyword evidence="14" id="KW-1185">Reference proteome</keyword>
<dbReference type="InterPro" id="IPR011527">
    <property type="entry name" value="ABC1_TM_dom"/>
</dbReference>
<dbReference type="FunFam" id="3.40.50.300:FF:000287">
    <property type="entry name" value="Multidrug ABC transporter ATP-binding protein"/>
    <property type="match status" value="1"/>
</dbReference>
<evidence type="ECO:0000256" key="2">
    <source>
        <dbReference type="ARBA" id="ARBA00022448"/>
    </source>
</evidence>
<evidence type="ECO:0000256" key="9">
    <source>
        <dbReference type="SAM" id="MobiDB-lite"/>
    </source>
</evidence>
<name>A0A6G1HP79_9PEZI</name>
<dbReference type="PROSITE" id="PS00211">
    <property type="entry name" value="ABC_TRANSPORTER_1"/>
    <property type="match status" value="1"/>
</dbReference>
<dbReference type="InterPro" id="IPR027417">
    <property type="entry name" value="P-loop_NTPase"/>
</dbReference>
<dbReference type="InterPro" id="IPR036640">
    <property type="entry name" value="ABC1_TM_sf"/>
</dbReference>
<feature type="region of interest" description="Disordered" evidence="9">
    <location>
        <begin position="808"/>
        <end position="831"/>
    </location>
</feature>
<evidence type="ECO:0008006" key="15">
    <source>
        <dbReference type="Google" id="ProtNLM"/>
    </source>
</evidence>
<dbReference type="OrthoDB" id="6500128at2759"/>
<keyword evidence="6 10" id="KW-1133">Transmembrane helix</keyword>
<feature type="transmembrane region" description="Helical" evidence="10">
    <location>
        <begin position="358"/>
        <end position="377"/>
    </location>
</feature>
<keyword evidence="3 10" id="KW-0812">Transmembrane</keyword>
<dbReference type="GO" id="GO:0140359">
    <property type="term" value="F:ABC-type transporter activity"/>
    <property type="evidence" value="ECO:0007669"/>
    <property type="project" value="InterPro"/>
</dbReference>
<feature type="transmembrane region" description="Helical" evidence="10">
    <location>
        <begin position="383"/>
        <end position="406"/>
    </location>
</feature>
<evidence type="ECO:0000256" key="1">
    <source>
        <dbReference type="ARBA" id="ARBA00004141"/>
    </source>
</evidence>
<feature type="domain" description="ABC transporter" evidence="11">
    <location>
        <begin position="561"/>
        <end position="795"/>
    </location>
</feature>
<dbReference type="GO" id="GO:0016887">
    <property type="term" value="F:ATP hydrolysis activity"/>
    <property type="evidence" value="ECO:0007669"/>
    <property type="project" value="InterPro"/>
</dbReference>
<dbReference type="PROSITE" id="PS50893">
    <property type="entry name" value="ABC_TRANSPORTER_2"/>
    <property type="match status" value="1"/>
</dbReference>
<evidence type="ECO:0000259" key="12">
    <source>
        <dbReference type="PROSITE" id="PS50929"/>
    </source>
</evidence>
<feature type="compositionally biased region" description="Acidic residues" evidence="9">
    <location>
        <begin position="821"/>
        <end position="831"/>
    </location>
</feature>
<evidence type="ECO:0000256" key="8">
    <source>
        <dbReference type="ARBA" id="ARBA00024363"/>
    </source>
</evidence>
<dbReference type="SUPFAM" id="SSF52540">
    <property type="entry name" value="P-loop containing nucleoside triphosphate hydrolases"/>
    <property type="match status" value="1"/>
</dbReference>
<evidence type="ECO:0000256" key="6">
    <source>
        <dbReference type="ARBA" id="ARBA00022989"/>
    </source>
</evidence>
<evidence type="ECO:0000259" key="11">
    <source>
        <dbReference type="PROSITE" id="PS50893"/>
    </source>
</evidence>
<dbReference type="CDD" id="cd18583">
    <property type="entry name" value="ABC_6TM_HMT1"/>
    <property type="match status" value="1"/>
</dbReference>
<evidence type="ECO:0000256" key="4">
    <source>
        <dbReference type="ARBA" id="ARBA00022741"/>
    </source>
</evidence>
<dbReference type="PROSITE" id="PS50929">
    <property type="entry name" value="ABC_TM1F"/>
    <property type="match status" value="1"/>
</dbReference>
<dbReference type="PANTHER" id="PTHR24221:SF503">
    <property type="entry name" value="MITOCHONDRIAL POTASSIUM CHANNEL ATP-BINDING SUBUNIT"/>
    <property type="match status" value="1"/>
</dbReference>
<gene>
    <name evidence="13" type="ORF">EJ06DRAFT_532863</name>
</gene>
<dbReference type="InterPro" id="IPR003439">
    <property type="entry name" value="ABC_transporter-like_ATP-bd"/>
</dbReference>
<feature type="compositionally biased region" description="Polar residues" evidence="9">
    <location>
        <begin position="182"/>
        <end position="191"/>
    </location>
</feature>
<organism evidence="13 14">
    <name type="scientific">Trichodelitschia bisporula</name>
    <dbReference type="NCBI Taxonomy" id="703511"/>
    <lineage>
        <taxon>Eukaryota</taxon>
        <taxon>Fungi</taxon>
        <taxon>Dikarya</taxon>
        <taxon>Ascomycota</taxon>
        <taxon>Pezizomycotina</taxon>
        <taxon>Dothideomycetes</taxon>
        <taxon>Dothideomycetes incertae sedis</taxon>
        <taxon>Phaeotrichales</taxon>
        <taxon>Phaeotrichaceae</taxon>
        <taxon>Trichodelitschia</taxon>
    </lineage>
</organism>
<feature type="transmembrane region" description="Helical" evidence="10">
    <location>
        <begin position="474"/>
        <end position="492"/>
    </location>
</feature>
<sequence length="868" mass="95612">MSAPAYLAFVHAPAAFFTFFAGKIYSTCTLQQPNPPPNRNKKRTAVGLTAALAVTHLIQAVWFLLDFLHDRPAPQHDILRALFSLLLWGSIAISLSSTHAPVWHPYFAAWAVGGFLEIPIVVLAGTRTGRNFGGVRLAAFAGLLVVGVLLGTSKPKKRDEEARPLLGAAAAEDDEAEPVKYGTTTSSTTAGQEDEEPADRDKDIKEAQAKRLADEGGWIGYLRGFAVFLPHLWPKGDLKGQGCLLIMAADLVLDRVLNVLIPRQIGLVTDALADRSRMPWREVLVWKAMTYVQSYAGFRLLRYMASIYVHNYSYKRISDLAFRHVMALSMDFHSNKASGEVLKSVEQAHALNELLEMVLFDICPILLDLLVALWYVTHLFNMYLAWVILTLGVVYVWMGVALTVWGQPKRRIYTEKSRKENKTVYESVYNWQTVSYFNRAPYEGQKYADAVKATISAQWGYFARVFVNYGSQSLLITIGFCACSLIAIYEITYYGKPVGNFIAFVMYWETMMRPLKTMANSYRRVSSTLIDAERLLQLLNTKPSVADRPTAKTLKVDGGCITFKNVGFGYDAANPILKDISFVVKPGETVAFVGETGAGKSTMLKLLMRFYDVTAGSIAIDGQDVQDVTLSSLRDAMGVVPQDPSMFNVSVMENVRYARLDATDDEIFAACEAAAVHKKILTFTEGYNTKVGERGVKLSGGESQRLAIARVLLKNPKIVLLDEATSAVDSATEEHIQDAFRQLSDGRTTVVIAHRLSTIMHADQIMVVDKGEIIERGTHEELLARGGKYHELWTKQTTKARLGTEDLIDLSPPDTVVGDETGGDDPGGEDEAVVGVEPIVGDESAVGDGVVVGDETVVGVPEFPANRT</sequence>
<dbReference type="PANTHER" id="PTHR24221">
    <property type="entry name" value="ATP-BINDING CASSETTE SUB-FAMILY B"/>
    <property type="match status" value="1"/>
</dbReference>
<feature type="region of interest" description="Disordered" evidence="9">
    <location>
        <begin position="167"/>
        <end position="202"/>
    </location>
</feature>
<dbReference type="InterPro" id="IPR039421">
    <property type="entry name" value="Type_1_exporter"/>
</dbReference>
<evidence type="ECO:0000256" key="10">
    <source>
        <dbReference type="SAM" id="Phobius"/>
    </source>
</evidence>
<dbReference type="EMBL" id="ML996702">
    <property type="protein sequence ID" value="KAF2397863.1"/>
    <property type="molecule type" value="Genomic_DNA"/>
</dbReference>
<feature type="transmembrane region" description="Helical" evidence="10">
    <location>
        <begin position="6"/>
        <end position="25"/>
    </location>
</feature>
<dbReference type="AlphaFoldDB" id="A0A6G1HP79"/>
<evidence type="ECO:0000256" key="3">
    <source>
        <dbReference type="ARBA" id="ARBA00022692"/>
    </source>
</evidence>
<comment type="subcellular location">
    <subcellularLocation>
        <location evidence="1">Membrane</location>
        <topology evidence="1">Multi-pass membrane protein</topology>
    </subcellularLocation>
</comment>
<dbReference type="Gene3D" id="3.40.50.300">
    <property type="entry name" value="P-loop containing nucleotide triphosphate hydrolases"/>
    <property type="match status" value="1"/>
</dbReference>
<reference evidence="13" key="1">
    <citation type="journal article" date="2020" name="Stud. Mycol.">
        <title>101 Dothideomycetes genomes: a test case for predicting lifestyles and emergence of pathogens.</title>
        <authorList>
            <person name="Haridas S."/>
            <person name="Albert R."/>
            <person name="Binder M."/>
            <person name="Bloem J."/>
            <person name="Labutti K."/>
            <person name="Salamov A."/>
            <person name="Andreopoulos B."/>
            <person name="Baker S."/>
            <person name="Barry K."/>
            <person name="Bills G."/>
            <person name="Bluhm B."/>
            <person name="Cannon C."/>
            <person name="Castanera R."/>
            <person name="Culley D."/>
            <person name="Daum C."/>
            <person name="Ezra D."/>
            <person name="Gonzalez J."/>
            <person name="Henrissat B."/>
            <person name="Kuo A."/>
            <person name="Liang C."/>
            <person name="Lipzen A."/>
            <person name="Lutzoni F."/>
            <person name="Magnuson J."/>
            <person name="Mondo S."/>
            <person name="Nolan M."/>
            <person name="Ohm R."/>
            <person name="Pangilinan J."/>
            <person name="Park H.-J."/>
            <person name="Ramirez L."/>
            <person name="Alfaro M."/>
            <person name="Sun H."/>
            <person name="Tritt A."/>
            <person name="Yoshinaga Y."/>
            <person name="Zwiers L.-H."/>
            <person name="Turgeon B."/>
            <person name="Goodwin S."/>
            <person name="Spatafora J."/>
            <person name="Crous P."/>
            <person name="Grigoriev I."/>
        </authorList>
    </citation>
    <scope>NUCLEOTIDE SEQUENCE</scope>
    <source>
        <strain evidence="13">CBS 262.69</strain>
    </source>
</reference>
<accession>A0A6G1HP79</accession>
<keyword evidence="7 10" id="KW-0472">Membrane</keyword>
<dbReference type="InterPro" id="IPR017871">
    <property type="entry name" value="ABC_transporter-like_CS"/>
</dbReference>
<protein>
    <recommendedName>
        <fullName evidence="15">P-loop containing nucleoside triphosphate hydrolase protein</fullName>
    </recommendedName>
</protein>
<evidence type="ECO:0000256" key="7">
    <source>
        <dbReference type="ARBA" id="ARBA00023136"/>
    </source>
</evidence>
<feature type="transmembrane region" description="Helical" evidence="10">
    <location>
        <begin position="45"/>
        <end position="65"/>
    </location>
</feature>
<dbReference type="InterPro" id="IPR003593">
    <property type="entry name" value="AAA+_ATPase"/>
</dbReference>